<sequence length="100" mass="11077">MFVSSMHFGINVDYLGLMRSTDDGSYSGIDIAKVAFLWDFEARLQQLIGRAQKCLRRIGLRSGKKDGIGNGFALLFDDSTAETCDGSMPQLFLSFVREGD</sequence>
<dbReference type="Proteomes" id="UP001420932">
    <property type="component" value="Unassembled WGS sequence"/>
</dbReference>
<evidence type="ECO:0000313" key="2">
    <source>
        <dbReference type="Proteomes" id="UP001420932"/>
    </source>
</evidence>
<name>A0AAP0Q138_9MAGN</name>
<gene>
    <name evidence="1" type="ORF">Syun_004335</name>
</gene>
<dbReference type="EMBL" id="JBBNAF010000002">
    <property type="protein sequence ID" value="KAK9163433.1"/>
    <property type="molecule type" value="Genomic_DNA"/>
</dbReference>
<organism evidence="1 2">
    <name type="scientific">Stephania yunnanensis</name>
    <dbReference type="NCBI Taxonomy" id="152371"/>
    <lineage>
        <taxon>Eukaryota</taxon>
        <taxon>Viridiplantae</taxon>
        <taxon>Streptophyta</taxon>
        <taxon>Embryophyta</taxon>
        <taxon>Tracheophyta</taxon>
        <taxon>Spermatophyta</taxon>
        <taxon>Magnoliopsida</taxon>
        <taxon>Ranunculales</taxon>
        <taxon>Menispermaceae</taxon>
        <taxon>Menispermoideae</taxon>
        <taxon>Cissampelideae</taxon>
        <taxon>Stephania</taxon>
    </lineage>
</organism>
<comment type="caution">
    <text evidence="1">The sequence shown here is derived from an EMBL/GenBank/DDBJ whole genome shotgun (WGS) entry which is preliminary data.</text>
</comment>
<protein>
    <submittedName>
        <fullName evidence="1">Uncharacterized protein</fullName>
    </submittedName>
</protein>
<accession>A0AAP0Q138</accession>
<keyword evidence="2" id="KW-1185">Reference proteome</keyword>
<reference evidence="1 2" key="1">
    <citation type="submission" date="2024-01" db="EMBL/GenBank/DDBJ databases">
        <title>Genome assemblies of Stephania.</title>
        <authorList>
            <person name="Yang L."/>
        </authorList>
    </citation>
    <scope>NUCLEOTIDE SEQUENCE [LARGE SCALE GENOMIC DNA]</scope>
    <source>
        <strain evidence="1">YNDBR</strain>
        <tissue evidence="1">Leaf</tissue>
    </source>
</reference>
<evidence type="ECO:0000313" key="1">
    <source>
        <dbReference type="EMBL" id="KAK9163433.1"/>
    </source>
</evidence>
<dbReference type="AlphaFoldDB" id="A0AAP0Q138"/>
<proteinExistence type="predicted"/>